<dbReference type="SUPFAM" id="SSF46785">
    <property type="entry name" value="Winged helix' DNA-binding domain"/>
    <property type="match status" value="1"/>
</dbReference>
<dbReference type="InterPro" id="IPR057727">
    <property type="entry name" value="WCX_dom"/>
</dbReference>
<dbReference type="InterPro" id="IPR051534">
    <property type="entry name" value="CBASS_pafABC_assoc_protein"/>
</dbReference>
<dbReference type="Gene3D" id="1.10.10.10">
    <property type="entry name" value="Winged helix-like DNA-binding domain superfamily/Winged helix DNA-binding domain"/>
    <property type="match status" value="1"/>
</dbReference>
<dbReference type="InterPro" id="IPR026881">
    <property type="entry name" value="WYL_dom"/>
</dbReference>
<dbReference type="AlphaFoldDB" id="A0A3P1B2A9"/>
<proteinExistence type="predicted"/>
<feature type="domain" description="WYL" evidence="2">
    <location>
        <begin position="142"/>
        <end position="209"/>
    </location>
</feature>
<sequence>MSELDVKKFNRILSIYVQLQSRNWITAKQFADRYQVSVRTIYRDIKALENAGVPIYNEQGKGYALVEGYKIPPTIFTKNEAYSFVIAEKLMENFADKKMSFHFSSALHKMKAVLRSSEKENVALIEDQFLIFDTTSSKTTNEMLSVLLESIVSKKQIKILYQKPGESKPDERLLEPIGIFYEHDYWYFMAFCYLRNDYRQFRIDRVKQIVNINNLFNREHKPLDYFLNEKKQMEVQKTTVKILAPKKSAHYFNWDRNSYGFVSEKEQNDKMELTFETTTNLQYFARWFLMYSVEADIVEPPELKQLVADLLKKAIEKS</sequence>
<feature type="domain" description="WCX" evidence="3">
    <location>
        <begin position="278"/>
        <end position="314"/>
    </location>
</feature>
<evidence type="ECO:0000259" key="3">
    <source>
        <dbReference type="Pfam" id="PF25583"/>
    </source>
</evidence>
<dbReference type="Pfam" id="PF25583">
    <property type="entry name" value="WCX"/>
    <property type="match status" value="1"/>
</dbReference>
<dbReference type="InterPro" id="IPR013196">
    <property type="entry name" value="HTH_11"/>
</dbReference>
<reference evidence="4 5" key="1">
    <citation type="submission" date="2018-11" db="EMBL/GenBank/DDBJ databases">
        <title>Flavobacterium sp. nov., YIM 102796 draft genome.</title>
        <authorList>
            <person name="Li G."/>
            <person name="Jiang Y."/>
        </authorList>
    </citation>
    <scope>NUCLEOTIDE SEQUENCE [LARGE SCALE GENOMIC DNA]</scope>
    <source>
        <strain evidence="4 5">YIM 102796</strain>
    </source>
</reference>
<dbReference type="PIRSF" id="PIRSF016838">
    <property type="entry name" value="PafC"/>
    <property type="match status" value="1"/>
</dbReference>
<feature type="domain" description="Helix-turn-helix type 11" evidence="1">
    <location>
        <begin position="11"/>
        <end position="63"/>
    </location>
</feature>
<dbReference type="RefSeq" id="WP_124899381.1">
    <property type="nucleotide sequence ID" value="NZ_RQTJ01000014.1"/>
</dbReference>
<dbReference type="Pfam" id="PF13280">
    <property type="entry name" value="WYL"/>
    <property type="match status" value="1"/>
</dbReference>
<keyword evidence="5" id="KW-1185">Reference proteome</keyword>
<dbReference type="OrthoDB" id="9815009at2"/>
<name>A0A3P1B2A9_9FLAO</name>
<dbReference type="PANTHER" id="PTHR34580:SF1">
    <property type="entry name" value="PROTEIN PAFC"/>
    <property type="match status" value="1"/>
</dbReference>
<dbReference type="InterPro" id="IPR036390">
    <property type="entry name" value="WH_DNA-bd_sf"/>
</dbReference>
<dbReference type="Pfam" id="PF08279">
    <property type="entry name" value="HTH_11"/>
    <property type="match status" value="1"/>
</dbReference>
<dbReference type="Proteomes" id="UP000268372">
    <property type="component" value="Unassembled WGS sequence"/>
</dbReference>
<dbReference type="EMBL" id="RQTJ01000014">
    <property type="protein sequence ID" value="RRA94792.1"/>
    <property type="molecule type" value="Genomic_DNA"/>
</dbReference>
<accession>A0A3P1B2A9</accession>
<dbReference type="PANTHER" id="PTHR34580">
    <property type="match status" value="1"/>
</dbReference>
<organism evidence="4 5">
    <name type="scientific">Paenimyroides viscosum</name>
    <dbReference type="NCBI Taxonomy" id="2488729"/>
    <lineage>
        <taxon>Bacteria</taxon>
        <taxon>Pseudomonadati</taxon>
        <taxon>Bacteroidota</taxon>
        <taxon>Flavobacteriia</taxon>
        <taxon>Flavobacteriales</taxon>
        <taxon>Flavobacteriaceae</taxon>
        <taxon>Paenimyroides</taxon>
    </lineage>
</organism>
<evidence type="ECO:0000313" key="5">
    <source>
        <dbReference type="Proteomes" id="UP000268372"/>
    </source>
</evidence>
<evidence type="ECO:0000313" key="4">
    <source>
        <dbReference type="EMBL" id="RRA94792.1"/>
    </source>
</evidence>
<evidence type="ECO:0000259" key="2">
    <source>
        <dbReference type="Pfam" id="PF13280"/>
    </source>
</evidence>
<evidence type="ECO:0000259" key="1">
    <source>
        <dbReference type="Pfam" id="PF08279"/>
    </source>
</evidence>
<dbReference type="InterPro" id="IPR028349">
    <property type="entry name" value="PafC-like"/>
</dbReference>
<gene>
    <name evidence="4" type="ORF">EG242_08070</name>
</gene>
<protein>
    <submittedName>
        <fullName evidence="4">YafY family transcriptional regulator</fullName>
    </submittedName>
</protein>
<dbReference type="InterPro" id="IPR036388">
    <property type="entry name" value="WH-like_DNA-bd_sf"/>
</dbReference>
<comment type="caution">
    <text evidence="4">The sequence shown here is derived from an EMBL/GenBank/DDBJ whole genome shotgun (WGS) entry which is preliminary data.</text>
</comment>
<dbReference type="PROSITE" id="PS52050">
    <property type="entry name" value="WYL"/>
    <property type="match status" value="1"/>
</dbReference>